<dbReference type="CTD" id="20201807"/>
<keyword evidence="4" id="KW-1185">Reference proteome</keyword>
<dbReference type="AlphaFoldDB" id="T1EZ07"/>
<evidence type="ECO:0000313" key="3">
    <source>
        <dbReference type="EnsemblMetazoa" id="HelroP167095"/>
    </source>
</evidence>
<feature type="region of interest" description="Disordered" evidence="1">
    <location>
        <begin position="1"/>
        <end position="205"/>
    </location>
</feature>
<sequence>MSSLVNYESGDESDDDNKMDESNSIGSPTKRCSLDEKQTSQKMEDEWDNFEKMISDKSGSQQQGQNMLDPPSLNTISYPSYKQSTDLTRSNLLFKRSTKEKEEDKNTHKERKSDKIESGKSTCKEDKDSPPVPDSRKRKISDISKDDNSAKDNKNVKNKSENDDECRQRDGKNKMKRRSRSRSHSKKRMFRCRFSPSNEARRLKH</sequence>
<proteinExistence type="predicted"/>
<accession>T1EZ07</accession>
<dbReference type="InParanoid" id="T1EZ07"/>
<dbReference type="EnsemblMetazoa" id="HelroT167095">
    <property type="protein sequence ID" value="HelroP167095"/>
    <property type="gene ID" value="HelroG167095"/>
</dbReference>
<evidence type="ECO:0000313" key="2">
    <source>
        <dbReference type="EMBL" id="ESO10594.1"/>
    </source>
</evidence>
<feature type="compositionally biased region" description="Basic and acidic residues" evidence="1">
    <location>
        <begin position="140"/>
        <end position="173"/>
    </location>
</feature>
<dbReference type="RefSeq" id="XP_009010863.1">
    <property type="nucleotide sequence ID" value="XM_009012615.1"/>
</dbReference>
<evidence type="ECO:0000256" key="1">
    <source>
        <dbReference type="SAM" id="MobiDB-lite"/>
    </source>
</evidence>
<reference evidence="4" key="1">
    <citation type="submission" date="2012-12" db="EMBL/GenBank/DDBJ databases">
        <authorList>
            <person name="Hellsten U."/>
            <person name="Grimwood J."/>
            <person name="Chapman J.A."/>
            <person name="Shapiro H."/>
            <person name="Aerts A."/>
            <person name="Otillar R.P."/>
            <person name="Terry A.Y."/>
            <person name="Boore J.L."/>
            <person name="Simakov O."/>
            <person name="Marletaz F."/>
            <person name="Cho S.-J."/>
            <person name="Edsinger-Gonzales E."/>
            <person name="Havlak P."/>
            <person name="Kuo D.-H."/>
            <person name="Larsson T."/>
            <person name="Lv J."/>
            <person name="Arendt D."/>
            <person name="Savage R."/>
            <person name="Osoegawa K."/>
            <person name="de Jong P."/>
            <person name="Lindberg D.R."/>
            <person name="Seaver E.C."/>
            <person name="Weisblat D.A."/>
            <person name="Putnam N.H."/>
            <person name="Grigoriev I.V."/>
            <person name="Rokhsar D.S."/>
        </authorList>
    </citation>
    <scope>NUCLEOTIDE SEQUENCE</scope>
</reference>
<dbReference type="KEGG" id="hro:HELRODRAFT_167095"/>
<reference evidence="3" key="3">
    <citation type="submission" date="2015-06" db="UniProtKB">
        <authorList>
            <consortium name="EnsemblMetazoa"/>
        </authorList>
    </citation>
    <scope>IDENTIFICATION</scope>
</reference>
<gene>
    <name evidence="3" type="primary">20201807</name>
    <name evidence="2" type="ORF">HELRODRAFT_167095</name>
</gene>
<feature type="compositionally biased region" description="Basic and acidic residues" evidence="1">
    <location>
        <begin position="97"/>
        <end position="129"/>
    </location>
</feature>
<dbReference type="EMBL" id="KB095858">
    <property type="protein sequence ID" value="ESO10594.1"/>
    <property type="molecule type" value="Genomic_DNA"/>
</dbReference>
<feature type="compositionally biased region" description="Basic and acidic residues" evidence="1">
    <location>
        <begin position="32"/>
        <end position="55"/>
    </location>
</feature>
<name>T1EZ07_HELRO</name>
<dbReference type="HOGENOM" id="CLU_1338847_0_0_1"/>
<reference evidence="2 4" key="2">
    <citation type="journal article" date="2013" name="Nature">
        <title>Insights into bilaterian evolution from three spiralian genomes.</title>
        <authorList>
            <person name="Simakov O."/>
            <person name="Marletaz F."/>
            <person name="Cho S.J."/>
            <person name="Edsinger-Gonzales E."/>
            <person name="Havlak P."/>
            <person name="Hellsten U."/>
            <person name="Kuo D.H."/>
            <person name="Larsson T."/>
            <person name="Lv J."/>
            <person name="Arendt D."/>
            <person name="Savage R."/>
            <person name="Osoegawa K."/>
            <person name="de Jong P."/>
            <person name="Grimwood J."/>
            <person name="Chapman J.A."/>
            <person name="Shapiro H."/>
            <person name="Aerts A."/>
            <person name="Otillar R.P."/>
            <person name="Terry A.Y."/>
            <person name="Boore J.L."/>
            <person name="Grigoriev I.V."/>
            <person name="Lindberg D.R."/>
            <person name="Seaver E.C."/>
            <person name="Weisblat D.A."/>
            <person name="Putnam N.H."/>
            <person name="Rokhsar D.S."/>
        </authorList>
    </citation>
    <scope>NUCLEOTIDE SEQUENCE</scope>
</reference>
<evidence type="ECO:0000313" key="4">
    <source>
        <dbReference type="Proteomes" id="UP000015101"/>
    </source>
</evidence>
<feature type="compositionally biased region" description="Basic residues" evidence="1">
    <location>
        <begin position="174"/>
        <end position="191"/>
    </location>
</feature>
<feature type="compositionally biased region" description="Acidic residues" evidence="1">
    <location>
        <begin position="9"/>
        <end position="18"/>
    </location>
</feature>
<organism evidence="3 4">
    <name type="scientific">Helobdella robusta</name>
    <name type="common">Californian leech</name>
    <dbReference type="NCBI Taxonomy" id="6412"/>
    <lineage>
        <taxon>Eukaryota</taxon>
        <taxon>Metazoa</taxon>
        <taxon>Spiralia</taxon>
        <taxon>Lophotrochozoa</taxon>
        <taxon>Annelida</taxon>
        <taxon>Clitellata</taxon>
        <taxon>Hirudinea</taxon>
        <taxon>Rhynchobdellida</taxon>
        <taxon>Glossiphoniidae</taxon>
        <taxon>Helobdella</taxon>
    </lineage>
</organism>
<feature type="compositionally biased region" description="Polar residues" evidence="1">
    <location>
        <begin position="57"/>
        <end position="91"/>
    </location>
</feature>
<dbReference type="Proteomes" id="UP000015101">
    <property type="component" value="Unassembled WGS sequence"/>
</dbReference>
<protein>
    <submittedName>
        <fullName evidence="2 3">Uncharacterized protein</fullName>
    </submittedName>
</protein>
<dbReference type="EMBL" id="AMQM01002665">
    <property type="status" value="NOT_ANNOTATED_CDS"/>
    <property type="molecule type" value="Genomic_DNA"/>
</dbReference>
<dbReference type="GeneID" id="20201807"/>